<organism evidence="2">
    <name type="scientific">Tanacetum cinerariifolium</name>
    <name type="common">Dalmatian daisy</name>
    <name type="synonym">Chrysanthemum cinerariifolium</name>
    <dbReference type="NCBI Taxonomy" id="118510"/>
    <lineage>
        <taxon>Eukaryota</taxon>
        <taxon>Viridiplantae</taxon>
        <taxon>Streptophyta</taxon>
        <taxon>Embryophyta</taxon>
        <taxon>Tracheophyta</taxon>
        <taxon>Spermatophyta</taxon>
        <taxon>Magnoliopsida</taxon>
        <taxon>eudicotyledons</taxon>
        <taxon>Gunneridae</taxon>
        <taxon>Pentapetalae</taxon>
        <taxon>asterids</taxon>
        <taxon>campanulids</taxon>
        <taxon>Asterales</taxon>
        <taxon>Asteraceae</taxon>
        <taxon>Asteroideae</taxon>
        <taxon>Anthemideae</taxon>
        <taxon>Anthemidinae</taxon>
        <taxon>Tanacetum</taxon>
    </lineage>
</organism>
<dbReference type="EMBL" id="BKCJ010007637">
    <property type="protein sequence ID" value="GEU78260.1"/>
    <property type="molecule type" value="Genomic_DNA"/>
</dbReference>
<feature type="region of interest" description="Disordered" evidence="1">
    <location>
        <begin position="369"/>
        <end position="406"/>
    </location>
</feature>
<protein>
    <submittedName>
        <fullName evidence="2">Uncharacterized protein</fullName>
    </submittedName>
</protein>
<dbReference type="AlphaFoldDB" id="A0A6L2MWM3"/>
<evidence type="ECO:0000256" key="1">
    <source>
        <dbReference type="SAM" id="MobiDB-lite"/>
    </source>
</evidence>
<proteinExistence type="predicted"/>
<gene>
    <name evidence="2" type="ORF">Tci_050238</name>
</gene>
<sequence>MKAVRSSSNVLIVPSFSSFNQGFASQVSDRGNIIRRTASFLVSVYLSISNGDCGTRSRSDNTVGILHGFLNYGIEVFKGNKKVTEVIDVKNWRIDNSWLLRWIVSLFVWNSSVSSMESLIQSGSTSSELEARGIVDSAILDFTSLIWDEFEWQTVKRSSRPLKMSKLLYTCFTKLIIDYLFSINKSITRRSDSKLHSSQDDHLITKLLNTTNGDYKVRMEVPDAMINNAIKKKAGYKYYMDKKVESRKVKIVDEPEEQHVSLIKSERGKGFMCYSNQVENVPNKLKKDVVPKKTRSLTIAEETIVVEDPPVQSLLDLRKGSKASRRKSLRHKKQPVAGEGSSATHNKYYSSLDNDSDATLYSSSLNKLKGSANETDDADESDMDLSDDNQDGDDDDDERHGVFMHNKSTATPYSTYLSLTVTSSSLDFIQTLLDETSSNELMDFMSHLVYNDAQTTSMVHNPEGNPELTSYISGASEVPLGTHVDVLETKTLMQEMFPDENAHHIPSLPEKKFPYRTTTLQPSSLQAKAKKLMQKAKKNMRKFNFKKTVAHKSKEYDQKLEALTNFNISEAFEKVVQAKVLTEIKKASTYSYSKCHCKLC</sequence>
<reference evidence="2" key="1">
    <citation type="journal article" date="2019" name="Sci. Rep.">
        <title>Draft genome of Tanacetum cinerariifolium, the natural source of mosquito coil.</title>
        <authorList>
            <person name="Yamashiro T."/>
            <person name="Shiraishi A."/>
            <person name="Satake H."/>
            <person name="Nakayama K."/>
        </authorList>
    </citation>
    <scope>NUCLEOTIDE SEQUENCE</scope>
</reference>
<accession>A0A6L2MWM3</accession>
<comment type="caution">
    <text evidence="2">The sequence shown here is derived from an EMBL/GenBank/DDBJ whole genome shotgun (WGS) entry which is preliminary data.</text>
</comment>
<feature type="compositionally biased region" description="Polar residues" evidence="1">
    <location>
        <begin position="341"/>
        <end position="350"/>
    </location>
</feature>
<feature type="compositionally biased region" description="Basic residues" evidence="1">
    <location>
        <begin position="320"/>
        <end position="334"/>
    </location>
</feature>
<evidence type="ECO:0000313" key="2">
    <source>
        <dbReference type="EMBL" id="GEU78260.1"/>
    </source>
</evidence>
<name>A0A6L2MWM3_TANCI</name>
<feature type="compositionally biased region" description="Acidic residues" evidence="1">
    <location>
        <begin position="374"/>
        <end position="397"/>
    </location>
</feature>
<feature type="region of interest" description="Disordered" evidence="1">
    <location>
        <begin position="316"/>
        <end position="350"/>
    </location>
</feature>